<evidence type="ECO:0000313" key="2">
    <source>
        <dbReference type="Proteomes" id="UP001151760"/>
    </source>
</evidence>
<accession>A0ABQ4XIJ0</accession>
<sequence length="489" mass="55990">MRCVSCVRESLQIILAIKSPWSPIFDSQPLIEFLASEGFWIAKLDICPCGRWGFDCEGFGVVWGVNEEDTAYLYLHFTRNHEELKSNTPYPEDYIRRIEDYLKILEDIEHGPYSKKPPIRRRYGVSVLALHKRPRRNIDQYAVSRRILYTVFELWNVNILEDIKRGPYSKKPSIRRRDTWYYSLGVSSIVDAFVRSEFGISSWCGSRVDGRSYLLSGAIDDSEANRIICDSKSCKVRVGSNGNLLWEASVLLGRKKGCVMDTLKFTAMPFGVTNAPAVFMELMSWVVTKGREDVREVFQQRGSGAKRKLSRCRRNQIGNEPILALPEGADDFVVLYEDSWLTVVRLTNRWLSMKKDIASCSSKYLACAEMEVEYKGSSGFYLMLSLRGASCRFEVVVFANCSLWVSKVISSLIRNVEYVEIKVDNTLLYYQKPLMLYGTEISSIKGSVMVLVKVRRDSKRGPELTWERKDQMRSKCPQLFVDSANASSS</sequence>
<comment type="caution">
    <text evidence="1">The sequence shown here is derived from an EMBL/GenBank/DDBJ whole genome shotgun (WGS) entry which is preliminary data.</text>
</comment>
<protein>
    <submittedName>
        <fullName evidence="1">Uncharacterized protein</fullName>
    </submittedName>
</protein>
<reference evidence="1" key="1">
    <citation type="journal article" date="2022" name="Int. J. Mol. Sci.">
        <title>Draft Genome of Tanacetum Coccineum: Genomic Comparison of Closely Related Tanacetum-Family Plants.</title>
        <authorList>
            <person name="Yamashiro T."/>
            <person name="Shiraishi A."/>
            <person name="Nakayama K."/>
            <person name="Satake H."/>
        </authorList>
    </citation>
    <scope>NUCLEOTIDE SEQUENCE</scope>
</reference>
<reference evidence="1" key="2">
    <citation type="submission" date="2022-01" db="EMBL/GenBank/DDBJ databases">
        <authorList>
            <person name="Yamashiro T."/>
            <person name="Shiraishi A."/>
            <person name="Satake H."/>
            <person name="Nakayama K."/>
        </authorList>
    </citation>
    <scope>NUCLEOTIDE SEQUENCE</scope>
</reference>
<dbReference type="EMBL" id="BQNB010009555">
    <property type="protein sequence ID" value="GJS65130.1"/>
    <property type="molecule type" value="Genomic_DNA"/>
</dbReference>
<dbReference type="Proteomes" id="UP001151760">
    <property type="component" value="Unassembled WGS sequence"/>
</dbReference>
<name>A0ABQ4XIJ0_9ASTR</name>
<gene>
    <name evidence="1" type="ORF">Tco_0679694</name>
</gene>
<proteinExistence type="predicted"/>
<keyword evidence="2" id="KW-1185">Reference proteome</keyword>
<evidence type="ECO:0000313" key="1">
    <source>
        <dbReference type="EMBL" id="GJS65130.1"/>
    </source>
</evidence>
<organism evidence="1 2">
    <name type="scientific">Tanacetum coccineum</name>
    <dbReference type="NCBI Taxonomy" id="301880"/>
    <lineage>
        <taxon>Eukaryota</taxon>
        <taxon>Viridiplantae</taxon>
        <taxon>Streptophyta</taxon>
        <taxon>Embryophyta</taxon>
        <taxon>Tracheophyta</taxon>
        <taxon>Spermatophyta</taxon>
        <taxon>Magnoliopsida</taxon>
        <taxon>eudicotyledons</taxon>
        <taxon>Gunneridae</taxon>
        <taxon>Pentapetalae</taxon>
        <taxon>asterids</taxon>
        <taxon>campanulids</taxon>
        <taxon>Asterales</taxon>
        <taxon>Asteraceae</taxon>
        <taxon>Asteroideae</taxon>
        <taxon>Anthemideae</taxon>
        <taxon>Anthemidinae</taxon>
        <taxon>Tanacetum</taxon>
    </lineage>
</organism>